<dbReference type="EMBL" id="BQNB010014447">
    <property type="protein sequence ID" value="GJT28288.1"/>
    <property type="molecule type" value="Genomic_DNA"/>
</dbReference>
<keyword evidence="3" id="KW-0695">RNA-directed DNA polymerase</keyword>
<dbReference type="PANTHER" id="PTHR10492:SF57">
    <property type="entry name" value="ATP-DEPENDENT DNA HELICASE"/>
    <property type="match status" value="1"/>
</dbReference>
<dbReference type="Pfam" id="PF03732">
    <property type="entry name" value="Retrotrans_gag"/>
    <property type="match status" value="1"/>
</dbReference>
<evidence type="ECO:0000313" key="3">
    <source>
        <dbReference type="EMBL" id="GJT28288.1"/>
    </source>
</evidence>
<accession>A0ABQ5CQT9</accession>
<feature type="domain" description="Retrotransposon gag" evidence="2">
    <location>
        <begin position="76"/>
        <end position="156"/>
    </location>
</feature>
<feature type="region of interest" description="Disordered" evidence="1">
    <location>
        <begin position="1"/>
        <end position="36"/>
    </location>
</feature>
<proteinExistence type="predicted"/>
<name>A0ABQ5CQT9_9ASTR</name>
<evidence type="ECO:0000259" key="2">
    <source>
        <dbReference type="Pfam" id="PF03732"/>
    </source>
</evidence>
<gene>
    <name evidence="3" type="ORF">Tco_0908563</name>
</gene>
<keyword evidence="3" id="KW-0808">Transferase</keyword>
<evidence type="ECO:0000256" key="1">
    <source>
        <dbReference type="SAM" id="MobiDB-lite"/>
    </source>
</evidence>
<reference evidence="3" key="2">
    <citation type="submission" date="2022-01" db="EMBL/GenBank/DDBJ databases">
        <authorList>
            <person name="Yamashiro T."/>
            <person name="Shiraishi A."/>
            <person name="Satake H."/>
            <person name="Nakayama K."/>
        </authorList>
    </citation>
    <scope>NUCLEOTIDE SEQUENCE</scope>
</reference>
<evidence type="ECO:0000313" key="4">
    <source>
        <dbReference type="Proteomes" id="UP001151760"/>
    </source>
</evidence>
<keyword evidence="3" id="KW-0548">Nucleotidyltransferase</keyword>
<protein>
    <submittedName>
        <fullName evidence="3">Reverse transcriptase domain-containing protein</fullName>
    </submittedName>
</protein>
<dbReference type="PANTHER" id="PTHR10492">
    <property type="match status" value="1"/>
</dbReference>
<sequence>MEIEKNRNGGNGNGGNGNGGNGNGGNRNRGNGNDNGNGGGNGYNFGGFMSAQECTYQDILKCQPLSFNGTEGVVGALTWWNFYKRTIRIEAAYAMSWAELMKLMTEVYWLRNEVQKMETELWNLVVKGNDLTAYTRRFQELVLLCTRMVPNEEDKVKLSELERYYLRMLLNVVRGVKGFEQLMTVNKRLCATFKETYFAYGLLNDDKEWTHALSKASLWALGPQLRDIFVTMLLFCDVSRPLKL</sequence>
<keyword evidence="4" id="KW-1185">Reference proteome</keyword>
<dbReference type="Proteomes" id="UP001151760">
    <property type="component" value="Unassembled WGS sequence"/>
</dbReference>
<reference evidence="3" key="1">
    <citation type="journal article" date="2022" name="Int. J. Mol. Sci.">
        <title>Draft Genome of Tanacetum Coccineum: Genomic Comparison of Closely Related Tanacetum-Family Plants.</title>
        <authorList>
            <person name="Yamashiro T."/>
            <person name="Shiraishi A."/>
            <person name="Nakayama K."/>
            <person name="Satake H."/>
        </authorList>
    </citation>
    <scope>NUCLEOTIDE SEQUENCE</scope>
</reference>
<comment type="caution">
    <text evidence="3">The sequence shown here is derived from an EMBL/GenBank/DDBJ whole genome shotgun (WGS) entry which is preliminary data.</text>
</comment>
<dbReference type="GO" id="GO:0003964">
    <property type="term" value="F:RNA-directed DNA polymerase activity"/>
    <property type="evidence" value="ECO:0007669"/>
    <property type="project" value="UniProtKB-KW"/>
</dbReference>
<organism evidence="3 4">
    <name type="scientific">Tanacetum coccineum</name>
    <dbReference type="NCBI Taxonomy" id="301880"/>
    <lineage>
        <taxon>Eukaryota</taxon>
        <taxon>Viridiplantae</taxon>
        <taxon>Streptophyta</taxon>
        <taxon>Embryophyta</taxon>
        <taxon>Tracheophyta</taxon>
        <taxon>Spermatophyta</taxon>
        <taxon>Magnoliopsida</taxon>
        <taxon>eudicotyledons</taxon>
        <taxon>Gunneridae</taxon>
        <taxon>Pentapetalae</taxon>
        <taxon>asterids</taxon>
        <taxon>campanulids</taxon>
        <taxon>Asterales</taxon>
        <taxon>Asteraceae</taxon>
        <taxon>Asteroideae</taxon>
        <taxon>Anthemideae</taxon>
        <taxon>Anthemidinae</taxon>
        <taxon>Tanacetum</taxon>
    </lineage>
</organism>
<feature type="compositionally biased region" description="Gly residues" evidence="1">
    <location>
        <begin position="9"/>
        <end position="36"/>
    </location>
</feature>
<dbReference type="InterPro" id="IPR005162">
    <property type="entry name" value="Retrotrans_gag_dom"/>
</dbReference>